<dbReference type="EMBL" id="GFAH01000589">
    <property type="protein sequence ID" value="JAV47800.1"/>
    <property type="molecule type" value="Transcribed_RNA"/>
</dbReference>
<sequence length="398" mass="45405">MDLLSFFYPIYKILLPKDYSLLQSRRSTWNYSINTRGQLPNDCRSYVADIRQPELPCLTEIDKPPGYEDITFEPRILVPPACSESEPPPVGQNIQGFAVITEEDVRDSLLRDARGHCCYTKNTARGIKIREIAMCSTFQYTLETFTEKREIVWCYDPYYGEAFDSVKSGTAPGPWNIGLTPTEQFKDGAWQTEIPNTATVITCCVCEGGGKEKCISCEGSIQVDCTWCNGRGRRLDGNLCNHCNSEGKKKCTECCCTGQMQCGTCIGEGKLKCYIKLITTWTNHKDDFVHQEAPLPLELIRNIPGQVAFQEQKSRVWTIDNFPQRNVNQVSNDFVSKHSTAFPSERILQQRQEVRIVPIARVKYTWKDNFGEFFVYGFGNKIYFPEYPQSWFCGCVIV</sequence>
<proteinExistence type="predicted"/>
<dbReference type="PANTHER" id="PTHR48465">
    <property type="entry name" value="PROTEIN SSUH2 HOMOLOG"/>
    <property type="match status" value="1"/>
</dbReference>
<dbReference type="PANTHER" id="PTHR48465:SF1">
    <property type="entry name" value="PROTEIN SSUH2 HOMOLOG"/>
    <property type="match status" value="1"/>
</dbReference>
<reference evidence="1" key="1">
    <citation type="submission" date="2016-11" db="EMBL/GenBank/DDBJ databases">
        <title>Venom-gland transcriptomics and venom proteomics of the black-back scorpion (Hadrurus spadix) reveal detectability challenges and an unexplored realm of animal toxin diversity.</title>
        <authorList>
            <person name="Rokyta D.R."/>
            <person name="Ward M.J."/>
        </authorList>
    </citation>
    <scope>NUCLEOTIDE SEQUENCE</scope>
    <source>
        <tissue evidence="1">Venom gland</tissue>
    </source>
</reference>
<evidence type="ECO:0000313" key="1">
    <source>
        <dbReference type="EMBL" id="JAV47800.1"/>
    </source>
</evidence>
<protein>
    <submittedName>
        <fullName evidence="1">Protein SSUH2 homolog</fullName>
    </submittedName>
</protein>
<dbReference type="InterPro" id="IPR052789">
    <property type="entry name" value="SSUH2_homolog"/>
</dbReference>
<dbReference type="AlphaFoldDB" id="A0A1W7R9I4"/>
<accession>A0A1W7R9I4</accession>
<organism evidence="1">
    <name type="scientific">Hadrurus spadix</name>
    <dbReference type="NCBI Taxonomy" id="141984"/>
    <lineage>
        <taxon>Eukaryota</taxon>
        <taxon>Metazoa</taxon>
        <taxon>Ecdysozoa</taxon>
        <taxon>Arthropoda</taxon>
        <taxon>Chelicerata</taxon>
        <taxon>Arachnida</taxon>
        <taxon>Scorpiones</taxon>
        <taxon>Iurida</taxon>
        <taxon>Iuroidea</taxon>
        <taxon>Hadrurus</taxon>
    </lineage>
</organism>
<name>A0A1W7R9I4_9SCOR</name>